<keyword evidence="7" id="KW-1185">Reference proteome</keyword>
<dbReference type="InterPro" id="IPR036388">
    <property type="entry name" value="WH-like_DNA-bd_sf"/>
</dbReference>
<comment type="caution">
    <text evidence="6">The sequence shown here is derived from an EMBL/GenBank/DDBJ whole genome shotgun (WGS) entry which is preliminary data.</text>
</comment>
<dbReference type="EMBL" id="JBHTLM010000007">
    <property type="protein sequence ID" value="MFD1176920.1"/>
    <property type="molecule type" value="Genomic_DNA"/>
</dbReference>
<reference evidence="7" key="1">
    <citation type="journal article" date="2019" name="Int. J. Syst. Evol. Microbiol.">
        <title>The Global Catalogue of Microorganisms (GCM) 10K type strain sequencing project: providing services to taxonomists for standard genome sequencing and annotation.</title>
        <authorList>
            <consortium name="The Broad Institute Genomics Platform"/>
            <consortium name="The Broad Institute Genome Sequencing Center for Infectious Disease"/>
            <person name="Wu L."/>
            <person name="Ma J."/>
        </authorList>
    </citation>
    <scope>NUCLEOTIDE SEQUENCE [LARGE SCALE GENOMIC DNA]</scope>
    <source>
        <strain evidence="7">CCUG 59189</strain>
    </source>
</reference>
<name>A0ABW3RYC9_9BACL</name>
<dbReference type="PROSITE" id="PS51755">
    <property type="entry name" value="OMPR_PHOB"/>
    <property type="match status" value="1"/>
</dbReference>
<evidence type="ECO:0000256" key="4">
    <source>
        <dbReference type="PROSITE-ProRule" id="PRU01091"/>
    </source>
</evidence>
<keyword evidence="2 4" id="KW-0238">DNA-binding</keyword>
<keyword evidence="3" id="KW-0804">Transcription</keyword>
<feature type="DNA-binding region" description="OmpR/PhoB-type" evidence="4">
    <location>
        <begin position="1"/>
        <end position="97"/>
    </location>
</feature>
<evidence type="ECO:0000313" key="6">
    <source>
        <dbReference type="EMBL" id="MFD1176920.1"/>
    </source>
</evidence>
<dbReference type="Proteomes" id="UP001597262">
    <property type="component" value="Unassembled WGS sequence"/>
</dbReference>
<feature type="domain" description="OmpR/PhoB-type" evidence="5">
    <location>
        <begin position="1"/>
        <end position="97"/>
    </location>
</feature>
<dbReference type="SUPFAM" id="SSF46894">
    <property type="entry name" value="C-terminal effector domain of the bipartite response regulators"/>
    <property type="match status" value="1"/>
</dbReference>
<dbReference type="InterPro" id="IPR001867">
    <property type="entry name" value="OmpR/PhoB-type_DNA-bd"/>
</dbReference>
<dbReference type="Gene3D" id="1.10.10.10">
    <property type="entry name" value="Winged helix-like DNA-binding domain superfamily/Winged helix DNA-binding domain"/>
    <property type="match status" value="1"/>
</dbReference>
<proteinExistence type="predicted"/>
<keyword evidence="1" id="KW-0805">Transcription regulation</keyword>
<evidence type="ECO:0000256" key="3">
    <source>
        <dbReference type="ARBA" id="ARBA00023163"/>
    </source>
</evidence>
<dbReference type="Pfam" id="PF00486">
    <property type="entry name" value="Trans_reg_C"/>
    <property type="match status" value="1"/>
</dbReference>
<gene>
    <name evidence="6" type="ORF">ACFQ3W_11495</name>
</gene>
<dbReference type="CDD" id="cd00383">
    <property type="entry name" value="trans_reg_C"/>
    <property type="match status" value="1"/>
</dbReference>
<organism evidence="6 7">
    <name type="scientific">Paenibacillus puldeungensis</name>
    <dbReference type="NCBI Taxonomy" id="696536"/>
    <lineage>
        <taxon>Bacteria</taxon>
        <taxon>Bacillati</taxon>
        <taxon>Bacillota</taxon>
        <taxon>Bacilli</taxon>
        <taxon>Bacillales</taxon>
        <taxon>Paenibacillaceae</taxon>
        <taxon>Paenibacillus</taxon>
    </lineage>
</organism>
<evidence type="ECO:0000256" key="1">
    <source>
        <dbReference type="ARBA" id="ARBA00023015"/>
    </source>
</evidence>
<evidence type="ECO:0000259" key="5">
    <source>
        <dbReference type="PROSITE" id="PS51755"/>
    </source>
</evidence>
<protein>
    <submittedName>
        <fullName evidence="6">Winged helix-turn-helix domain-containing protein</fullName>
    </submittedName>
</protein>
<dbReference type="InterPro" id="IPR016032">
    <property type="entry name" value="Sig_transdc_resp-reg_C-effctor"/>
</dbReference>
<sequence>MGKRFRMRLDINKNELKVSMDGVTVQLLPKEFALFQFLYRNRGHYFTREQLLDQVWPLEYPVERTVDDHIYRLRKKLALFSGVEIKTVRGSGYGLAPRDSEEYFPTSQDIEVHDSMHDILRKYHLYGQGRSMMVLAREQDTLGYKLDSFYSSYVHFVQGDLQWLLQTDNVPLQERFYWALLFYMFSGDPKDKLVICEQVLEKKLLSPVQHREMEILNILDLYALAGMPEKALERLKLSYHVLTDPEYENFIPQTKITELFVHLVAGSEERMLQSMADEIEGKILPAKPFLRENGNYKIVKGLWRLRQEAWYDAENLLDEGLQVLENSGFVPMYLYALYRINHFCELFPPKERIREKYANLYDDELERLGLNKLIPQMNALIQKGLNRL</sequence>
<evidence type="ECO:0000256" key="2">
    <source>
        <dbReference type="ARBA" id="ARBA00023125"/>
    </source>
</evidence>
<evidence type="ECO:0000313" key="7">
    <source>
        <dbReference type="Proteomes" id="UP001597262"/>
    </source>
</evidence>
<dbReference type="SMART" id="SM00862">
    <property type="entry name" value="Trans_reg_C"/>
    <property type="match status" value="1"/>
</dbReference>
<dbReference type="RefSeq" id="WP_379319370.1">
    <property type="nucleotide sequence ID" value="NZ_JBHTLM010000007.1"/>
</dbReference>
<accession>A0ABW3RYC9</accession>